<accession>A0A8K0KIQ8</accession>
<gene>
    <name evidence="1" type="ORF">J437_LFUL015970</name>
</gene>
<organism evidence="1 2">
    <name type="scientific">Ladona fulva</name>
    <name type="common">Scarce chaser dragonfly</name>
    <name type="synonym">Libellula fulva</name>
    <dbReference type="NCBI Taxonomy" id="123851"/>
    <lineage>
        <taxon>Eukaryota</taxon>
        <taxon>Metazoa</taxon>
        <taxon>Ecdysozoa</taxon>
        <taxon>Arthropoda</taxon>
        <taxon>Hexapoda</taxon>
        <taxon>Insecta</taxon>
        <taxon>Pterygota</taxon>
        <taxon>Palaeoptera</taxon>
        <taxon>Odonata</taxon>
        <taxon>Epiprocta</taxon>
        <taxon>Anisoptera</taxon>
        <taxon>Libelluloidea</taxon>
        <taxon>Libellulidae</taxon>
        <taxon>Ladona</taxon>
    </lineage>
</organism>
<comment type="caution">
    <text evidence="1">The sequence shown here is derived from an EMBL/GenBank/DDBJ whole genome shotgun (WGS) entry which is preliminary data.</text>
</comment>
<sequence length="247" mass="27568">MDGYESILSKTTSLKVSEVKSKTQTEFEGQEDFLFPKEVGLAITLLWSSDLKDLCSTPEEYLKISSATDSLLQSSVITCCVSPCDKFGSISEDRIKHQIQSTFGTGECNAAHKDIRRSSCQLRRGKVRFVWIRAGLYVSLMGIRQSQLEYNAEDIENTNIKPNLEERNVMEGDTSAVYLLTTVSCTPKEIFSSNIWGLNEEREQILDLGYVIKGFRGVNRKRTGPLSTNCDSVLLFTPGGETHIATV</sequence>
<protein>
    <submittedName>
        <fullName evidence="1">Uncharacterized protein</fullName>
    </submittedName>
</protein>
<dbReference type="Proteomes" id="UP000792457">
    <property type="component" value="Unassembled WGS sequence"/>
</dbReference>
<reference evidence="1" key="2">
    <citation type="submission" date="2017-10" db="EMBL/GenBank/DDBJ databases">
        <title>Ladona fulva Genome sequencing and assembly.</title>
        <authorList>
            <person name="Murali S."/>
            <person name="Richards S."/>
            <person name="Bandaranaike D."/>
            <person name="Bellair M."/>
            <person name="Blankenburg K."/>
            <person name="Chao H."/>
            <person name="Dinh H."/>
            <person name="Doddapaneni H."/>
            <person name="Dugan-Rocha S."/>
            <person name="Elkadiri S."/>
            <person name="Gnanaolivu R."/>
            <person name="Hernandez B."/>
            <person name="Skinner E."/>
            <person name="Javaid M."/>
            <person name="Lee S."/>
            <person name="Li M."/>
            <person name="Ming W."/>
            <person name="Munidasa M."/>
            <person name="Muniz J."/>
            <person name="Nguyen L."/>
            <person name="Hughes D."/>
            <person name="Osuji N."/>
            <person name="Pu L.-L."/>
            <person name="Puazo M."/>
            <person name="Qu C."/>
            <person name="Quiroz J."/>
            <person name="Raj R."/>
            <person name="Weissenberger G."/>
            <person name="Xin Y."/>
            <person name="Zou X."/>
            <person name="Han Y."/>
            <person name="Worley K."/>
            <person name="Muzny D."/>
            <person name="Gibbs R."/>
        </authorList>
    </citation>
    <scope>NUCLEOTIDE SEQUENCE</scope>
    <source>
        <strain evidence="1">Sampled in the wild</strain>
    </source>
</reference>
<dbReference type="EMBL" id="KZ308978">
    <property type="protein sequence ID" value="KAG8236019.1"/>
    <property type="molecule type" value="Genomic_DNA"/>
</dbReference>
<dbReference type="AlphaFoldDB" id="A0A8K0KIQ8"/>
<reference evidence="1" key="1">
    <citation type="submission" date="2013-04" db="EMBL/GenBank/DDBJ databases">
        <authorList>
            <person name="Qu J."/>
            <person name="Murali S.C."/>
            <person name="Bandaranaike D."/>
            <person name="Bellair M."/>
            <person name="Blankenburg K."/>
            <person name="Chao H."/>
            <person name="Dinh H."/>
            <person name="Doddapaneni H."/>
            <person name="Downs B."/>
            <person name="Dugan-Rocha S."/>
            <person name="Elkadiri S."/>
            <person name="Gnanaolivu R.D."/>
            <person name="Hernandez B."/>
            <person name="Javaid M."/>
            <person name="Jayaseelan J.C."/>
            <person name="Lee S."/>
            <person name="Li M."/>
            <person name="Ming W."/>
            <person name="Munidasa M."/>
            <person name="Muniz J."/>
            <person name="Nguyen L."/>
            <person name="Ongeri F."/>
            <person name="Osuji N."/>
            <person name="Pu L.-L."/>
            <person name="Puazo M."/>
            <person name="Qu C."/>
            <person name="Quiroz J."/>
            <person name="Raj R."/>
            <person name="Weissenberger G."/>
            <person name="Xin Y."/>
            <person name="Zou X."/>
            <person name="Han Y."/>
            <person name="Richards S."/>
            <person name="Worley K."/>
            <person name="Muzny D."/>
            <person name="Gibbs R."/>
        </authorList>
    </citation>
    <scope>NUCLEOTIDE SEQUENCE</scope>
    <source>
        <strain evidence="1">Sampled in the wild</strain>
    </source>
</reference>
<name>A0A8K0KIQ8_LADFU</name>
<keyword evidence="2" id="KW-1185">Reference proteome</keyword>
<evidence type="ECO:0000313" key="2">
    <source>
        <dbReference type="Proteomes" id="UP000792457"/>
    </source>
</evidence>
<evidence type="ECO:0000313" key="1">
    <source>
        <dbReference type="EMBL" id="KAG8236019.1"/>
    </source>
</evidence>
<proteinExistence type="predicted"/>